<evidence type="ECO:0008006" key="4">
    <source>
        <dbReference type="Google" id="ProtNLM"/>
    </source>
</evidence>
<dbReference type="Proteomes" id="UP001620597">
    <property type="component" value="Unassembled WGS sequence"/>
</dbReference>
<evidence type="ECO:0000313" key="3">
    <source>
        <dbReference type="Proteomes" id="UP001620597"/>
    </source>
</evidence>
<gene>
    <name evidence="2" type="ORF">WG929_03420</name>
</gene>
<dbReference type="RefSeq" id="WP_416204910.1">
    <property type="nucleotide sequence ID" value="NZ_JBBKTX010000003.1"/>
</dbReference>
<reference evidence="2 3" key="1">
    <citation type="submission" date="2024-03" db="EMBL/GenBank/DDBJ databases">
        <title>High-quality draft genome sequence of Oceanobacter sp. wDCs-4.</title>
        <authorList>
            <person name="Dong C."/>
        </authorList>
    </citation>
    <scope>NUCLEOTIDE SEQUENCE [LARGE SCALE GENOMIC DNA]</scope>
    <source>
        <strain evidence="3">wDCs-4</strain>
    </source>
</reference>
<name>A0ABW8NER3_9GAMM</name>
<proteinExistence type="predicted"/>
<evidence type="ECO:0000313" key="2">
    <source>
        <dbReference type="EMBL" id="MFK4751453.1"/>
    </source>
</evidence>
<evidence type="ECO:0000256" key="1">
    <source>
        <dbReference type="SAM" id="Coils"/>
    </source>
</evidence>
<feature type="coiled-coil region" evidence="1">
    <location>
        <begin position="60"/>
        <end position="139"/>
    </location>
</feature>
<keyword evidence="3" id="KW-1185">Reference proteome</keyword>
<protein>
    <recommendedName>
        <fullName evidence="4">Phage protein</fullName>
    </recommendedName>
</protein>
<organism evidence="2 3">
    <name type="scientific">Oceanobacter antarcticus</name>
    <dbReference type="NCBI Taxonomy" id="3133425"/>
    <lineage>
        <taxon>Bacteria</taxon>
        <taxon>Pseudomonadati</taxon>
        <taxon>Pseudomonadota</taxon>
        <taxon>Gammaproteobacteria</taxon>
        <taxon>Oceanospirillales</taxon>
        <taxon>Oceanospirillaceae</taxon>
        <taxon>Oceanobacter</taxon>
    </lineage>
</organism>
<accession>A0ABW8NER3</accession>
<keyword evidence="1" id="KW-0175">Coiled coil</keyword>
<dbReference type="EMBL" id="JBBKTX010000003">
    <property type="protein sequence ID" value="MFK4751453.1"/>
    <property type="molecule type" value="Genomic_DNA"/>
</dbReference>
<sequence>MTIKIEKISNGFACYFPFELKDSFKAIFKSAKWNASARRWEVGSRSGKRLEQWAELAEPAAKEIEDAEEAELNAKELAEIEAEIAKFRIARAKLQQTKSSYENTIEALGAAKTELAEAKKVLQAEIKEVKQRGEEARKLLANVCDMGKIELARETLIKHHGSVGSNAREVFKDAQAIVKDQIDKLASAGFKSSGLNILYWANFNRPDRDRVKITNAEMYDIKKIEDDE</sequence>
<comment type="caution">
    <text evidence="2">The sequence shown here is derived from an EMBL/GenBank/DDBJ whole genome shotgun (WGS) entry which is preliminary data.</text>
</comment>